<proteinExistence type="inferred from homology"/>
<organism evidence="10 11">
    <name type="scientific">Capillimicrobium parvum</name>
    <dbReference type="NCBI Taxonomy" id="2884022"/>
    <lineage>
        <taxon>Bacteria</taxon>
        <taxon>Bacillati</taxon>
        <taxon>Actinomycetota</taxon>
        <taxon>Thermoleophilia</taxon>
        <taxon>Solirubrobacterales</taxon>
        <taxon>Capillimicrobiaceae</taxon>
        <taxon>Capillimicrobium</taxon>
    </lineage>
</organism>
<sequence length="263" mass="27441">MKVVVPVKQVANLDDEFELDDDGTGVDPDSVEWELNEWDTFSVEAALQLAEAGDGTEVVVVSVGDEEADEGLLACLAKGADRAVRIWDDGLEGADALAVARVLAAAVERESPDLVLCGVQSSDAVAGATGVALAAHLGLPRVAVVNKLDYDAASSTATVERELEGGLVEVLRVRCPALLTIQTGINEPRYATLRAIKQARDKPLEVVELAALALDGAAVAQAAGARTRALRHHEKGEGAEMIDGSAADVAGRIAEIVKERMSG</sequence>
<comment type="subunit">
    <text evidence="2">Heterodimer of an alpha and a beta subunit.</text>
</comment>
<reference evidence="10" key="1">
    <citation type="journal article" date="2022" name="Int. J. Syst. Evol. Microbiol.">
        <title>Pseudomonas aegrilactucae sp. nov. and Pseudomonas morbosilactucae sp. nov., pathogens causing bacterial rot of lettuce in Japan.</title>
        <authorList>
            <person name="Sawada H."/>
            <person name="Fujikawa T."/>
            <person name="Satou M."/>
        </authorList>
    </citation>
    <scope>NUCLEOTIDE SEQUENCE</scope>
    <source>
        <strain evidence="10">0166_1</strain>
    </source>
</reference>
<dbReference type="SUPFAM" id="SSF52402">
    <property type="entry name" value="Adenine nucleotide alpha hydrolases-like"/>
    <property type="match status" value="1"/>
</dbReference>
<evidence type="ECO:0000256" key="1">
    <source>
        <dbReference type="ARBA" id="ARBA00007557"/>
    </source>
</evidence>
<comment type="cofactor">
    <cofactor evidence="8">
        <name>AMP</name>
        <dbReference type="ChEBI" id="CHEBI:456215"/>
    </cofactor>
</comment>
<keyword evidence="11" id="KW-1185">Reference proteome</keyword>
<dbReference type="PANTHER" id="PTHR21294:SF8">
    <property type="entry name" value="ELECTRON TRANSFER FLAVOPROTEIN SUBUNIT BETA"/>
    <property type="match status" value="1"/>
</dbReference>
<comment type="function">
    <text evidence="6">The electron transfer flavoprotein serves as a specific electron acceptor for other dehydrogenases. It transfers the electrons to the main respiratory chain via ETF-ubiquinone oxidoreductase (ETF dehydrogenase).</text>
</comment>
<evidence type="ECO:0000256" key="2">
    <source>
        <dbReference type="ARBA" id="ARBA00011355"/>
    </source>
</evidence>
<gene>
    <name evidence="10" type="primary">etfB_1</name>
    <name evidence="10" type="ORF">DSM104329_00583</name>
</gene>
<dbReference type="KEGG" id="sbae:DSM104329_00583"/>
<dbReference type="AlphaFoldDB" id="A0A9E6XU39"/>
<dbReference type="InterPro" id="IPR012255">
    <property type="entry name" value="ETF_b"/>
</dbReference>
<dbReference type="GO" id="GO:0009055">
    <property type="term" value="F:electron transfer activity"/>
    <property type="evidence" value="ECO:0007669"/>
    <property type="project" value="InterPro"/>
</dbReference>
<name>A0A9E6XU39_9ACTN</name>
<dbReference type="InterPro" id="IPR033948">
    <property type="entry name" value="ETF_beta_N"/>
</dbReference>
<dbReference type="InterPro" id="IPR014729">
    <property type="entry name" value="Rossmann-like_a/b/a_fold"/>
</dbReference>
<accession>A0A9E6XU39</accession>
<evidence type="ECO:0000313" key="11">
    <source>
        <dbReference type="Proteomes" id="UP001162834"/>
    </source>
</evidence>
<evidence type="ECO:0000256" key="3">
    <source>
        <dbReference type="ARBA" id="ARBA00016797"/>
    </source>
</evidence>
<feature type="domain" description="Electron transfer flavoprotein alpha/beta-subunit N-terminal" evidence="9">
    <location>
        <begin position="23"/>
        <end position="216"/>
    </location>
</feature>
<evidence type="ECO:0000256" key="8">
    <source>
        <dbReference type="ARBA" id="ARBA00049933"/>
    </source>
</evidence>
<dbReference type="Gene3D" id="3.40.50.620">
    <property type="entry name" value="HUPs"/>
    <property type="match status" value="1"/>
</dbReference>
<evidence type="ECO:0000256" key="4">
    <source>
        <dbReference type="ARBA" id="ARBA00022448"/>
    </source>
</evidence>
<dbReference type="Pfam" id="PF01012">
    <property type="entry name" value="ETF"/>
    <property type="match status" value="1"/>
</dbReference>
<protein>
    <recommendedName>
        <fullName evidence="3">Electron transfer flavoprotein subunit beta</fullName>
    </recommendedName>
    <alternativeName>
        <fullName evidence="7">Electron transfer flavoprotein small subunit</fullName>
    </alternativeName>
</protein>
<dbReference type="EMBL" id="CP087164">
    <property type="protein sequence ID" value="UGS34210.1"/>
    <property type="molecule type" value="Genomic_DNA"/>
</dbReference>
<evidence type="ECO:0000256" key="5">
    <source>
        <dbReference type="ARBA" id="ARBA00022982"/>
    </source>
</evidence>
<evidence type="ECO:0000313" key="10">
    <source>
        <dbReference type="EMBL" id="UGS34210.1"/>
    </source>
</evidence>
<dbReference type="Proteomes" id="UP001162834">
    <property type="component" value="Chromosome"/>
</dbReference>
<dbReference type="InterPro" id="IPR014730">
    <property type="entry name" value="ETF_a/b_N"/>
</dbReference>
<comment type="similarity">
    <text evidence="1">Belongs to the ETF beta-subunit/FixA family.</text>
</comment>
<dbReference type="PROSITE" id="PS01065">
    <property type="entry name" value="ETF_BETA"/>
    <property type="match status" value="1"/>
</dbReference>
<dbReference type="InterPro" id="IPR000049">
    <property type="entry name" value="ET-Flavoprotein_bsu_CS"/>
</dbReference>
<dbReference type="PIRSF" id="PIRSF000090">
    <property type="entry name" value="Beta-ETF"/>
    <property type="match status" value="1"/>
</dbReference>
<dbReference type="SMART" id="SM00893">
    <property type="entry name" value="ETF"/>
    <property type="match status" value="1"/>
</dbReference>
<dbReference type="CDD" id="cd01714">
    <property type="entry name" value="ETF_beta"/>
    <property type="match status" value="1"/>
</dbReference>
<evidence type="ECO:0000259" key="9">
    <source>
        <dbReference type="SMART" id="SM00893"/>
    </source>
</evidence>
<keyword evidence="4" id="KW-0813">Transport</keyword>
<dbReference type="PANTHER" id="PTHR21294">
    <property type="entry name" value="ELECTRON TRANSFER FLAVOPROTEIN BETA-SUBUNIT"/>
    <property type="match status" value="1"/>
</dbReference>
<dbReference type="RefSeq" id="WP_259313899.1">
    <property type="nucleotide sequence ID" value="NZ_CP087164.1"/>
</dbReference>
<keyword evidence="5" id="KW-0249">Electron transport</keyword>
<evidence type="ECO:0000256" key="7">
    <source>
        <dbReference type="ARBA" id="ARBA00042002"/>
    </source>
</evidence>
<evidence type="ECO:0000256" key="6">
    <source>
        <dbReference type="ARBA" id="ARBA00025649"/>
    </source>
</evidence>